<accession>A0A3G1A5S0</accession>
<dbReference type="RefSeq" id="WP_020961787.1">
    <property type="nucleotide sequence ID" value="NZ_CP007493.1"/>
</dbReference>
<sequence length="157" mass="17539">MSSQRQRNVLIRGVDSDAYEEISSLAKNMGVSVGYLVSQALKTFIALADAGPQLIGLKKDTPGILRRLVALEKSRRPVFIRHVGRLELSREDLENAEGPLFIIGVDELIFDPSVDTKLFEEKILRIVDCGKVVIHRGLNKLTVLSKTLFVREIVEII</sequence>
<proteinExistence type="predicted"/>
<dbReference type="STRING" id="697581.TCARB_1171"/>
<dbReference type="Proteomes" id="UP000266720">
    <property type="component" value="Chromosome"/>
</dbReference>
<gene>
    <name evidence="1" type="ORF">TCARB_1171</name>
</gene>
<protein>
    <submittedName>
        <fullName evidence="1">Uncharacterized protein</fullName>
    </submittedName>
</protein>
<dbReference type="AlphaFoldDB" id="A0A3G1A5S0"/>
<evidence type="ECO:0000313" key="1">
    <source>
        <dbReference type="EMBL" id="AJB42219.1"/>
    </source>
</evidence>
<evidence type="ECO:0000313" key="2">
    <source>
        <dbReference type="Proteomes" id="UP000266720"/>
    </source>
</evidence>
<organism evidence="1 2">
    <name type="scientific">Thermofilum adornatum 1505</name>
    <dbReference type="NCBI Taxonomy" id="697581"/>
    <lineage>
        <taxon>Archaea</taxon>
        <taxon>Thermoproteota</taxon>
        <taxon>Thermoprotei</taxon>
        <taxon>Thermofilales</taxon>
        <taxon>Thermofilaceae</taxon>
        <taxon>Thermofilum</taxon>
    </lineage>
</organism>
<dbReference type="KEGG" id="tcb:TCARB_1171"/>
<reference evidence="2" key="1">
    <citation type="book" date="2010" name="EXTREMOPHILES" publisher="0:0-0">
        <title>Complete genome sequences of ten hyperthermophilic archaea reveal their metabolic capabilities and possible ecological roles.</title>
        <editorList>
            <person name="?"/>
        </editorList>
        <authorList>
            <person name="Ravin N.V."/>
            <person name="Mardanov A.V."/>
            <person name="Bonch-Osmolovskaya E.A."/>
            <person name="Skryabin K.G."/>
        </authorList>
    </citation>
    <scope>NUCLEOTIDE SEQUENCE [LARGE SCALE GENOMIC DNA]</scope>
    <source>
        <strain evidence="2">1505</strain>
    </source>
</reference>
<dbReference type="EMBL" id="CP007493">
    <property type="protein sequence ID" value="AJB42219.1"/>
    <property type="molecule type" value="Genomic_DNA"/>
</dbReference>
<name>A0A3G1A5S0_9CREN</name>
<dbReference type="GeneID" id="16572739"/>